<dbReference type="InterPro" id="IPR011990">
    <property type="entry name" value="TPR-like_helical_dom_sf"/>
</dbReference>
<dbReference type="GeneID" id="28767160"/>
<organism evidence="3 4">
    <name type="scientific">Paraphaeosphaeria sporulosa</name>
    <dbReference type="NCBI Taxonomy" id="1460663"/>
    <lineage>
        <taxon>Eukaryota</taxon>
        <taxon>Fungi</taxon>
        <taxon>Dikarya</taxon>
        <taxon>Ascomycota</taxon>
        <taxon>Pezizomycotina</taxon>
        <taxon>Dothideomycetes</taxon>
        <taxon>Pleosporomycetidae</taxon>
        <taxon>Pleosporales</taxon>
        <taxon>Massarineae</taxon>
        <taxon>Didymosphaeriaceae</taxon>
        <taxon>Paraphaeosphaeria</taxon>
    </lineage>
</organism>
<gene>
    <name evidence="3" type="ORF">CC84DRAFT_1229752</name>
</gene>
<proteinExistence type="predicted"/>
<dbReference type="InterPro" id="IPR053185">
    <property type="entry name" value="SET_domain_protein"/>
</dbReference>
<dbReference type="EMBL" id="KV441558">
    <property type="protein sequence ID" value="OAG01079.1"/>
    <property type="molecule type" value="Genomic_DNA"/>
</dbReference>
<dbReference type="RefSeq" id="XP_018031444.1">
    <property type="nucleotide sequence ID" value="XM_018183674.1"/>
</dbReference>
<dbReference type="InterPro" id="IPR046341">
    <property type="entry name" value="SET_dom_sf"/>
</dbReference>
<dbReference type="Proteomes" id="UP000077069">
    <property type="component" value="Unassembled WGS sequence"/>
</dbReference>
<evidence type="ECO:0000256" key="1">
    <source>
        <dbReference type="SAM" id="SignalP"/>
    </source>
</evidence>
<reference evidence="3 4" key="1">
    <citation type="submission" date="2016-05" db="EMBL/GenBank/DDBJ databases">
        <title>Comparative analysis of secretome profiles of manganese(II)-oxidizing ascomycete fungi.</title>
        <authorList>
            <consortium name="DOE Joint Genome Institute"/>
            <person name="Zeiner C.A."/>
            <person name="Purvine S.O."/>
            <person name="Zink E.M."/>
            <person name="Wu S."/>
            <person name="Pasa-Tolic L."/>
            <person name="Chaput D.L."/>
            <person name="Haridas S."/>
            <person name="Grigoriev I.V."/>
            <person name="Santelli C.M."/>
            <person name="Hansel C.M."/>
        </authorList>
    </citation>
    <scope>NUCLEOTIDE SEQUENCE [LARGE SCALE GENOMIC DNA]</scope>
    <source>
        <strain evidence="3 4">AP3s5-JAC2a</strain>
    </source>
</reference>
<feature type="domain" description="SET" evidence="2">
    <location>
        <begin position="36"/>
        <end position="185"/>
    </location>
</feature>
<evidence type="ECO:0000259" key="2">
    <source>
        <dbReference type="PROSITE" id="PS50280"/>
    </source>
</evidence>
<dbReference type="SUPFAM" id="SSF82199">
    <property type="entry name" value="SET domain"/>
    <property type="match status" value="1"/>
</dbReference>
<dbReference type="InterPro" id="IPR001214">
    <property type="entry name" value="SET_dom"/>
</dbReference>
<dbReference type="Gene3D" id="2.170.270.10">
    <property type="entry name" value="SET domain"/>
    <property type="match status" value="1"/>
</dbReference>
<accession>A0A177C2F9</accession>
<dbReference type="PROSITE" id="PS50280">
    <property type="entry name" value="SET"/>
    <property type="match status" value="1"/>
</dbReference>
<dbReference type="InParanoid" id="A0A177C2F9"/>
<protein>
    <submittedName>
        <fullName evidence="3">SET domain-containing protein</fullName>
    </submittedName>
</protein>
<dbReference type="PANTHER" id="PTHR47332:SF4">
    <property type="entry name" value="SET DOMAIN-CONTAINING PROTEIN 5"/>
    <property type="match status" value="1"/>
</dbReference>
<dbReference type="SMART" id="SM00317">
    <property type="entry name" value="SET"/>
    <property type="match status" value="1"/>
</dbReference>
<keyword evidence="4" id="KW-1185">Reference proteome</keyword>
<dbReference type="AlphaFoldDB" id="A0A177C2F9"/>
<sequence length="344" mass="38436">MLTLVALLLTAFASPAISCSESSWITFSRSCLGPPQVWEARPSPGKGIGVYATRVIEPGDTILSEPAMIHITPPEFRDGVAYPLGDINTLLQSSFDALSPEQKTEVMSLHAHMSPSEDANDTLMAIMRSNAYTTGNSLGLFPKGARINHSCRPSTSQYWNPQTGRRIVYANRRIEEGEEIFATYIPLLYSHEARQRRLDQYGFKCTCEACAQEQEARQASDQRRQDLQKAFVAFEPQLTLSVPQSVVGKRKARKNAEASVQLVEQLEEEGLADYYVKAYHIAAIAHARIEDWKPATLWANKGFETSLLADPNARSTGARELQALTNHLIIKWNEELRENMTRHG</sequence>
<dbReference type="STRING" id="1460663.A0A177C2F9"/>
<name>A0A177C2F9_9PLEO</name>
<keyword evidence="1" id="KW-0732">Signal</keyword>
<evidence type="ECO:0000313" key="4">
    <source>
        <dbReference type="Proteomes" id="UP000077069"/>
    </source>
</evidence>
<feature type="signal peptide" evidence="1">
    <location>
        <begin position="1"/>
        <end position="18"/>
    </location>
</feature>
<feature type="chain" id="PRO_5008057613" evidence="1">
    <location>
        <begin position="19"/>
        <end position="344"/>
    </location>
</feature>
<dbReference type="Gene3D" id="1.25.40.10">
    <property type="entry name" value="Tetratricopeptide repeat domain"/>
    <property type="match status" value="1"/>
</dbReference>
<dbReference type="PANTHER" id="PTHR47332">
    <property type="entry name" value="SET DOMAIN-CONTAINING PROTEIN 5"/>
    <property type="match status" value="1"/>
</dbReference>
<dbReference type="Pfam" id="PF00856">
    <property type="entry name" value="SET"/>
    <property type="match status" value="1"/>
</dbReference>
<evidence type="ECO:0000313" key="3">
    <source>
        <dbReference type="EMBL" id="OAG01079.1"/>
    </source>
</evidence>
<dbReference type="OrthoDB" id="265717at2759"/>